<organism evidence="1 2">
    <name type="scientific">Pseudothauera nasutitermitis</name>
    <dbReference type="NCBI Taxonomy" id="2565930"/>
    <lineage>
        <taxon>Bacteria</taxon>
        <taxon>Pseudomonadati</taxon>
        <taxon>Pseudomonadota</taxon>
        <taxon>Betaproteobacteria</taxon>
        <taxon>Rhodocyclales</taxon>
        <taxon>Zoogloeaceae</taxon>
        <taxon>Pseudothauera</taxon>
    </lineage>
</organism>
<name>A0A4S4B124_9RHOO</name>
<reference evidence="1 2" key="1">
    <citation type="submission" date="2019-04" db="EMBL/GenBank/DDBJ databases">
        <title>Azoarcus nasutitermitis sp. nov. isolated from termite nest.</title>
        <authorList>
            <person name="Lin S.-Y."/>
            <person name="Hameed A."/>
            <person name="Hsu Y.-H."/>
            <person name="Young C.-C."/>
        </authorList>
    </citation>
    <scope>NUCLEOTIDE SEQUENCE [LARGE SCALE GENOMIC DNA]</scope>
    <source>
        <strain evidence="1 2">CC-YHH838</strain>
    </source>
</reference>
<evidence type="ECO:0000313" key="2">
    <source>
        <dbReference type="Proteomes" id="UP000308430"/>
    </source>
</evidence>
<proteinExistence type="predicted"/>
<dbReference type="Proteomes" id="UP000308430">
    <property type="component" value="Unassembled WGS sequence"/>
</dbReference>
<dbReference type="EMBL" id="SSOC01000004">
    <property type="protein sequence ID" value="THF64578.1"/>
    <property type="molecule type" value="Genomic_DNA"/>
</dbReference>
<sequence length="319" mass="36284">MFEELGISSAFADIYSEMRARTKTGGREIDAAFIERGFATVACQIEYWNRCFGAGSYDLYIDVRTDSEKFISQRDHDQTVSMSFHEAYKRDGFIPESCWPELRDDPLVSAHNKVNLCQLYFKSIYAALKADEATRIEAAVAETQQRICSLYPPPATLLYDKETIPLRKQIYNAVAADAYGALGFVKFKRKSGTDVFHKPLSDEVSIIVELDTYLFSKVSERCFGEYDENGRMRLSDRRNPIQLNGEYMLGHFDGKRYRRLMSFVPQLNCLSATAGTSFYDTSSLEVSIRARALWYELTVEPSVEAMRRVLAEGGQAHAD</sequence>
<dbReference type="RefSeq" id="WP_136348297.1">
    <property type="nucleotide sequence ID" value="NZ_SSOC01000004.1"/>
</dbReference>
<dbReference type="AlphaFoldDB" id="A0A4S4B124"/>
<evidence type="ECO:0000313" key="1">
    <source>
        <dbReference type="EMBL" id="THF64578.1"/>
    </source>
</evidence>
<gene>
    <name evidence="1" type="ORF">E6C76_10970</name>
</gene>
<accession>A0A4S4B124</accession>
<comment type="caution">
    <text evidence="1">The sequence shown here is derived from an EMBL/GenBank/DDBJ whole genome shotgun (WGS) entry which is preliminary data.</text>
</comment>
<protein>
    <submittedName>
        <fullName evidence="1">Uncharacterized protein</fullName>
    </submittedName>
</protein>
<keyword evidence="2" id="KW-1185">Reference proteome</keyword>